<organism evidence="2 3">
    <name type="scientific">Pseudomonas lutea</name>
    <dbReference type="NCBI Taxonomy" id="243924"/>
    <lineage>
        <taxon>Bacteria</taxon>
        <taxon>Pseudomonadati</taxon>
        <taxon>Pseudomonadota</taxon>
        <taxon>Gammaproteobacteria</taxon>
        <taxon>Pseudomonadales</taxon>
        <taxon>Pseudomonadaceae</taxon>
        <taxon>Pseudomonas</taxon>
    </lineage>
</organism>
<dbReference type="SUPFAM" id="SSF51182">
    <property type="entry name" value="RmlC-like cupins"/>
    <property type="match status" value="2"/>
</dbReference>
<gene>
    <name evidence="2" type="ORF">LT42_09235</name>
</gene>
<protein>
    <submittedName>
        <fullName evidence="2">Cupin</fullName>
    </submittedName>
</protein>
<evidence type="ECO:0000313" key="3">
    <source>
        <dbReference type="Proteomes" id="UP000029719"/>
    </source>
</evidence>
<evidence type="ECO:0000259" key="1">
    <source>
        <dbReference type="Pfam" id="PF05899"/>
    </source>
</evidence>
<dbReference type="Proteomes" id="UP000029719">
    <property type="component" value="Unassembled WGS sequence"/>
</dbReference>
<sequence length="237" mass="24979">MSTPGILLLARADGSGVATSFSSAPLNARDPFAEARKVAWRGDDGVSAGVVRFSGDALIEDFPYSETLVVHAGHVVLSSADQTLELGIGSSAVIGRGSRVTVQASAGSEWAFCAVDVENAPARPGLTLLPAHLWLDPSATLEPPILIGPAPQCRALSLFDDAVTEFKVGIWDSTPYQRHGRAHRLHELMHLLEGSVTLADEAGVEVTVNAGDTVFVAKGAFCAWTSAVYVRKVYAVK</sequence>
<feature type="domain" description="(S)-ureidoglycine aminohydrolase cupin" evidence="1">
    <location>
        <begin position="165"/>
        <end position="234"/>
    </location>
</feature>
<name>A0A9X0EHX0_9PSED</name>
<dbReference type="InterPro" id="IPR014710">
    <property type="entry name" value="RmlC-like_jellyroll"/>
</dbReference>
<comment type="caution">
    <text evidence="2">The sequence shown here is derived from an EMBL/GenBank/DDBJ whole genome shotgun (WGS) entry which is preliminary data.</text>
</comment>
<dbReference type="OrthoDB" id="9799053at2"/>
<evidence type="ECO:0000313" key="2">
    <source>
        <dbReference type="EMBL" id="KGF66069.1"/>
    </source>
</evidence>
<accession>A0A9X0EHX0</accession>
<dbReference type="Pfam" id="PF05899">
    <property type="entry name" value="Cupin_3"/>
    <property type="match status" value="1"/>
</dbReference>
<dbReference type="RefSeq" id="WP_037011696.1">
    <property type="nucleotide sequence ID" value="NZ_JRMB01000001.1"/>
</dbReference>
<dbReference type="PANTHER" id="PTHR40943">
    <property type="entry name" value="CYTOPLASMIC PROTEIN-RELATED"/>
    <property type="match status" value="1"/>
</dbReference>
<proteinExistence type="predicted"/>
<dbReference type="AlphaFoldDB" id="A0A9X0EHX0"/>
<dbReference type="InterPro" id="IPR008579">
    <property type="entry name" value="UGlyAH_Cupin_dom"/>
</dbReference>
<reference evidence="2 3" key="1">
    <citation type="submission" date="2014-09" db="EMBL/GenBank/DDBJ databases">
        <title>Genome sequence of Pseudomonas lutea strain DSM 17257T.</title>
        <authorList>
            <person name="Kwak Y."/>
            <person name="Shin J.-H."/>
        </authorList>
    </citation>
    <scope>NUCLEOTIDE SEQUENCE [LARGE SCALE GENOMIC DNA]</scope>
    <source>
        <strain evidence="2 3">DSM 17257</strain>
    </source>
</reference>
<dbReference type="EMBL" id="JRMB01000001">
    <property type="protein sequence ID" value="KGF66069.1"/>
    <property type="molecule type" value="Genomic_DNA"/>
</dbReference>
<dbReference type="PANTHER" id="PTHR40943:SF1">
    <property type="entry name" value="CYTOPLASMIC PROTEIN"/>
    <property type="match status" value="1"/>
</dbReference>
<dbReference type="Gene3D" id="2.60.120.10">
    <property type="entry name" value="Jelly Rolls"/>
    <property type="match status" value="2"/>
</dbReference>
<dbReference type="InterPro" id="IPR011051">
    <property type="entry name" value="RmlC_Cupin_sf"/>
</dbReference>